<evidence type="ECO:0000313" key="13">
    <source>
        <dbReference type="Proteomes" id="UP001148312"/>
    </source>
</evidence>
<dbReference type="InterPro" id="IPR021665">
    <property type="entry name" value="Mediator_Med16_N"/>
</dbReference>
<evidence type="ECO:0000256" key="8">
    <source>
        <dbReference type="ARBA" id="ARBA00032015"/>
    </source>
</evidence>
<evidence type="ECO:0000259" key="11">
    <source>
        <dbReference type="Pfam" id="PF20719"/>
    </source>
</evidence>
<protein>
    <recommendedName>
        <fullName evidence="3 9">Mediator of RNA polymerase II transcription subunit 16</fullName>
    </recommendedName>
    <alternativeName>
        <fullName evidence="8 9">Mediator complex subunit 16</fullName>
    </alternativeName>
</protein>
<comment type="function">
    <text evidence="9">Component of the Mediator complex, a coactivator involved in the regulated transcription of nearly all RNA polymerase II-dependent genes. Mediator functions as a bridge to convey information from gene-specific regulatory proteins to the basal RNA polymerase II transcription machinery. Mediator is recruited to promoters by direct interactions with regulatory proteins and serves as a scaffold for the assembly of a functional preinitiation complex with RNA polymerase II and the general transcription factors.</text>
</comment>
<accession>A0A9W9XDB3</accession>
<reference evidence="12" key="2">
    <citation type="journal article" date="2023" name="IMA Fungus">
        <title>Comparative genomic study of the Penicillium genus elucidates a diverse pangenome and 15 lateral gene transfer events.</title>
        <authorList>
            <person name="Petersen C."/>
            <person name="Sorensen T."/>
            <person name="Nielsen M.R."/>
            <person name="Sondergaard T.E."/>
            <person name="Sorensen J.L."/>
            <person name="Fitzpatrick D.A."/>
            <person name="Frisvad J.C."/>
            <person name="Nielsen K.L."/>
        </authorList>
    </citation>
    <scope>NUCLEOTIDE SEQUENCE</scope>
    <source>
        <strain evidence="12">IBT 30728</strain>
    </source>
</reference>
<evidence type="ECO:0000256" key="3">
    <source>
        <dbReference type="ARBA" id="ARBA00019614"/>
    </source>
</evidence>
<dbReference type="PANTHER" id="PTHR13224">
    <property type="entry name" value="THYROID HORMONE RECEPTOR-ASSOCIATED PROTEIN-RELATED"/>
    <property type="match status" value="1"/>
</dbReference>
<comment type="similarity">
    <text evidence="2 9">Belongs to the Mediator complex subunit 16 family.</text>
</comment>
<keyword evidence="6 9" id="KW-0804">Transcription</keyword>
<keyword evidence="4 9" id="KW-0805">Transcription regulation</keyword>
<evidence type="ECO:0000256" key="9">
    <source>
        <dbReference type="RuleBase" id="RU364149"/>
    </source>
</evidence>
<evidence type="ECO:0000256" key="2">
    <source>
        <dbReference type="ARBA" id="ARBA00006543"/>
    </source>
</evidence>
<dbReference type="InterPro" id="IPR048339">
    <property type="entry name" value="Mediator_Med16_C"/>
</dbReference>
<organism evidence="12 13">
    <name type="scientific">Penicillium diatomitis</name>
    <dbReference type="NCBI Taxonomy" id="2819901"/>
    <lineage>
        <taxon>Eukaryota</taxon>
        <taxon>Fungi</taxon>
        <taxon>Dikarya</taxon>
        <taxon>Ascomycota</taxon>
        <taxon>Pezizomycotina</taxon>
        <taxon>Eurotiomycetes</taxon>
        <taxon>Eurotiomycetidae</taxon>
        <taxon>Eurotiales</taxon>
        <taxon>Aspergillaceae</taxon>
        <taxon>Penicillium</taxon>
    </lineage>
</organism>
<name>A0A9W9XDB3_9EURO</name>
<dbReference type="Pfam" id="PF11635">
    <property type="entry name" value="Med16_N"/>
    <property type="match status" value="1"/>
</dbReference>
<evidence type="ECO:0000256" key="7">
    <source>
        <dbReference type="ARBA" id="ARBA00023242"/>
    </source>
</evidence>
<gene>
    <name evidence="9" type="primary">MED16</name>
    <name evidence="12" type="ORF">N7539_004165</name>
</gene>
<evidence type="ECO:0000256" key="1">
    <source>
        <dbReference type="ARBA" id="ARBA00004123"/>
    </source>
</evidence>
<feature type="domain" description="Mediator complex subunit Med16 N-terminal" evidence="10">
    <location>
        <begin position="143"/>
        <end position="476"/>
    </location>
</feature>
<proteinExistence type="inferred from homology"/>
<dbReference type="EMBL" id="JAPWDQ010000004">
    <property type="protein sequence ID" value="KAJ5489275.1"/>
    <property type="molecule type" value="Genomic_DNA"/>
</dbReference>
<evidence type="ECO:0000256" key="5">
    <source>
        <dbReference type="ARBA" id="ARBA00023159"/>
    </source>
</evidence>
<sequence length="951" mass="104944">MPLIMDESINVDDLFGEAHSLDLGLPPPAALPSTKGLAQCIDEMRLLGCRQRIAWSRLGAIAYISADGVRVCVRNLQSSPSDGTWGLSDEFPLAPVTEAHSGNQLLHLSWSDAGSELAVVDSMGRVSIYSIFMALNNITGLRQATYDSGDDSNQIVGLMWLNPGRQVHAFQQAAKLNNRWAYSPFRWRPTHPSHPAGKSSLITVTRAGQIRLMYQNIDSKWAEVPAELKNTGHSDRLLTHATMVATQGTILLATYSVCQKLCLYRVEIAWNPNKWDPMVMRSPNKWPVPAVRLLHYKIDMPSSIWDIGNDPNQHTDQSLPFANSVYTLTRLEVIPGQVDSPTGPTTTSPWILGVFSKPLHTSSEFPAQQGPASVIVRWQLDSAQQSFHPKFDEVVSKKSHVQVRPKIEMRRLENIYLDKYVISVDPMEHVTAPALTFTHDDGTITSYETKTMAVFSGLEDPSTVNCLAQAGFRFPPSTPGLSIAFSPNSCAAVVLDCEGQPRLRWMEHNFGSSGGLYDESKFSAAIAALTLAFSRGSGSDSNTDDIMMIVLGQLPPDNQPAFLGEVYRALSVNCNFTVEQDKLLTHAYIPRALSLQASLGFRGKNRRRSMPSAIAWAVLQMRHSSVLYAAYFQNTKNVPAEQNDPGILHALLGNTKWTLGLSHYILNEIFDLADDFESVLHDTEAFTQKLKTITSLPLLLILSSMSRAYMRFICRGLRGIRGGFEHVNIAALEPESRTYWVEICRALETSPVRVDVYEKFLAGVDSAVKHAYQGSGFGDAERPSPEKELTVNARIPPVLIPAVQTLFTQTVPSIRSDIQRKEIVLGDYTWLGLENHSRMAAYRKRCEVDILMKVPLQLTLVQSDSSAVQPSRRRRCVRCCEVSGDAGRPRTGPWTKMMHRLNHLRNCACGGAWVMETSESVSQGDLSNTGAALSGPGHVNMAKAVGAVGSA</sequence>
<dbReference type="InterPro" id="IPR048338">
    <property type="entry name" value="Mediator_Med16"/>
</dbReference>
<feature type="domain" description="Mediator complex subunit 16 C-terminal" evidence="11">
    <location>
        <begin position="809"/>
        <end position="914"/>
    </location>
</feature>
<dbReference type="GO" id="GO:0045893">
    <property type="term" value="P:positive regulation of DNA-templated transcription"/>
    <property type="evidence" value="ECO:0007669"/>
    <property type="project" value="TreeGrafter"/>
</dbReference>
<keyword evidence="13" id="KW-1185">Reference proteome</keyword>
<evidence type="ECO:0000256" key="4">
    <source>
        <dbReference type="ARBA" id="ARBA00023015"/>
    </source>
</evidence>
<keyword evidence="5 9" id="KW-0010">Activator</keyword>
<dbReference type="AlphaFoldDB" id="A0A9W9XDB3"/>
<dbReference type="PANTHER" id="PTHR13224:SF6">
    <property type="entry name" value="MEDIATOR OF RNA POLYMERASE II TRANSCRIPTION SUBUNIT 16"/>
    <property type="match status" value="1"/>
</dbReference>
<evidence type="ECO:0000259" key="10">
    <source>
        <dbReference type="Pfam" id="PF11635"/>
    </source>
</evidence>
<dbReference type="GO" id="GO:0016592">
    <property type="term" value="C:mediator complex"/>
    <property type="evidence" value="ECO:0007669"/>
    <property type="project" value="InterPro"/>
</dbReference>
<dbReference type="Proteomes" id="UP001148312">
    <property type="component" value="Unassembled WGS sequence"/>
</dbReference>
<keyword evidence="7 9" id="KW-0539">Nucleus</keyword>
<evidence type="ECO:0000256" key="6">
    <source>
        <dbReference type="ARBA" id="ARBA00023163"/>
    </source>
</evidence>
<reference evidence="12" key="1">
    <citation type="submission" date="2022-12" db="EMBL/GenBank/DDBJ databases">
        <authorList>
            <person name="Petersen C."/>
        </authorList>
    </citation>
    <scope>NUCLEOTIDE SEQUENCE</scope>
    <source>
        <strain evidence="12">IBT 30728</strain>
    </source>
</reference>
<comment type="subunit">
    <text evidence="9">Component of the Mediator complex.</text>
</comment>
<comment type="caution">
    <text evidence="12">The sequence shown here is derived from an EMBL/GenBank/DDBJ whole genome shotgun (WGS) entry which is preliminary data.</text>
</comment>
<comment type="subcellular location">
    <subcellularLocation>
        <location evidence="1 9">Nucleus</location>
    </subcellularLocation>
</comment>
<dbReference type="Pfam" id="PF20719">
    <property type="entry name" value="Med16_C"/>
    <property type="match status" value="1"/>
</dbReference>
<evidence type="ECO:0000313" key="12">
    <source>
        <dbReference type="EMBL" id="KAJ5489275.1"/>
    </source>
</evidence>